<proteinExistence type="predicted"/>
<dbReference type="InterPro" id="IPR014719">
    <property type="entry name" value="Ribosomal_bL12_C/ClpS-like"/>
</dbReference>
<evidence type="ECO:0000256" key="1">
    <source>
        <dbReference type="SAM" id="MobiDB-lite"/>
    </source>
</evidence>
<accession>A0ABZ3FMH7</accession>
<dbReference type="RefSeq" id="WP_425307446.1">
    <property type="nucleotide sequence ID" value="NZ_CP154795.1"/>
</dbReference>
<dbReference type="Proteomes" id="UP001442841">
    <property type="component" value="Chromosome"/>
</dbReference>
<organism evidence="3 4">
    <name type="scientific">Ammonicoccus fulvus</name>
    <dbReference type="NCBI Taxonomy" id="3138240"/>
    <lineage>
        <taxon>Bacteria</taxon>
        <taxon>Bacillati</taxon>
        <taxon>Actinomycetota</taxon>
        <taxon>Actinomycetes</taxon>
        <taxon>Propionibacteriales</taxon>
        <taxon>Propionibacteriaceae</taxon>
        <taxon>Ammonicoccus</taxon>
    </lineage>
</organism>
<dbReference type="InterPro" id="IPR013823">
    <property type="entry name" value="Ribosomal_bL12_C"/>
</dbReference>
<dbReference type="EMBL" id="CP154795">
    <property type="protein sequence ID" value="XAN06010.1"/>
    <property type="molecule type" value="Genomic_DNA"/>
</dbReference>
<protein>
    <submittedName>
        <fullName evidence="3">Ribosomal protein L7/L12</fullName>
    </submittedName>
</protein>
<evidence type="ECO:0000259" key="2">
    <source>
        <dbReference type="Pfam" id="PF00542"/>
    </source>
</evidence>
<reference evidence="3 4" key="1">
    <citation type="submission" date="2024-04" db="EMBL/GenBank/DDBJ databases">
        <title>Isolation of an actinomycete strain from pig manure.</title>
        <authorList>
            <person name="Gong T."/>
            <person name="Yu Z."/>
            <person name="An M."/>
            <person name="Wei C."/>
            <person name="Yang W."/>
            <person name="Liu L."/>
        </authorList>
    </citation>
    <scope>NUCLEOTIDE SEQUENCE [LARGE SCALE GENOMIC DNA]</scope>
    <source>
        <strain evidence="3 4">ZF39</strain>
    </source>
</reference>
<evidence type="ECO:0000313" key="4">
    <source>
        <dbReference type="Proteomes" id="UP001442841"/>
    </source>
</evidence>
<dbReference type="Pfam" id="PF00542">
    <property type="entry name" value="Ribosomal_L12"/>
    <property type="match status" value="1"/>
</dbReference>
<dbReference type="Gene3D" id="3.30.1390.10">
    <property type="match status" value="1"/>
</dbReference>
<feature type="region of interest" description="Disordered" evidence="1">
    <location>
        <begin position="32"/>
        <end position="78"/>
    </location>
</feature>
<gene>
    <name evidence="3" type="ORF">AADG42_01355</name>
</gene>
<keyword evidence="3" id="KW-0689">Ribosomal protein</keyword>
<keyword evidence="4" id="KW-1185">Reference proteome</keyword>
<name>A0ABZ3FMH7_9ACTN</name>
<keyword evidence="3" id="KW-0687">Ribonucleoprotein</keyword>
<feature type="domain" description="Large ribosomal subunit protein bL12 C-terminal" evidence="2">
    <location>
        <begin position="92"/>
        <end position="118"/>
    </location>
</feature>
<evidence type="ECO:0000313" key="3">
    <source>
        <dbReference type="EMBL" id="XAN06010.1"/>
    </source>
</evidence>
<sequence length="123" mass="13416">MVPLTVLFLLVILAFAVGSAVTLGLVLYAASRRPRPPLPPNARDAWPPSLALPPSPQVPSSARPGPGYPAYNPTNFLSPGDRERIFVLLRAGKKIHAIKLYREVTGAGLREAKDAVEYLERYQ</sequence>
<dbReference type="GO" id="GO:0005840">
    <property type="term" value="C:ribosome"/>
    <property type="evidence" value="ECO:0007669"/>
    <property type="project" value="UniProtKB-KW"/>
</dbReference>